<dbReference type="AlphaFoldDB" id="A0AA40FXV8"/>
<feature type="non-terminal residue" evidence="2">
    <location>
        <position position="68"/>
    </location>
</feature>
<organism evidence="2 3">
    <name type="scientific">Melipona bicolor</name>
    <dbReference type="NCBI Taxonomy" id="60889"/>
    <lineage>
        <taxon>Eukaryota</taxon>
        <taxon>Metazoa</taxon>
        <taxon>Ecdysozoa</taxon>
        <taxon>Arthropoda</taxon>
        <taxon>Hexapoda</taxon>
        <taxon>Insecta</taxon>
        <taxon>Pterygota</taxon>
        <taxon>Neoptera</taxon>
        <taxon>Endopterygota</taxon>
        <taxon>Hymenoptera</taxon>
        <taxon>Apocrita</taxon>
        <taxon>Aculeata</taxon>
        <taxon>Apoidea</taxon>
        <taxon>Anthophila</taxon>
        <taxon>Apidae</taxon>
        <taxon>Melipona</taxon>
    </lineage>
</organism>
<proteinExistence type="predicted"/>
<accession>A0AA40FXV8</accession>
<feature type="region of interest" description="Disordered" evidence="1">
    <location>
        <begin position="24"/>
        <end position="57"/>
    </location>
</feature>
<reference evidence="2" key="1">
    <citation type="submission" date="2021-10" db="EMBL/GenBank/DDBJ databases">
        <title>Melipona bicolor Genome sequencing and assembly.</title>
        <authorList>
            <person name="Araujo N.S."/>
            <person name="Arias M.C."/>
        </authorList>
    </citation>
    <scope>NUCLEOTIDE SEQUENCE</scope>
    <source>
        <strain evidence="2">USP_2M_L1-L4_2017</strain>
        <tissue evidence="2">Whole body</tissue>
    </source>
</reference>
<sequence length="68" mass="7665">MEQESRNEEVAEESRDLDRCQLERVDSQSSNSIRIATGGGPWQVATRARDTSGGWKRRQIAAKFAERG</sequence>
<dbReference type="EMBL" id="JAHYIQ010000012">
    <property type="protein sequence ID" value="KAK1127413.1"/>
    <property type="molecule type" value="Genomic_DNA"/>
</dbReference>
<name>A0AA40FXV8_9HYME</name>
<protein>
    <submittedName>
        <fullName evidence="2">Uncharacterized protein</fullName>
    </submittedName>
</protein>
<evidence type="ECO:0000313" key="2">
    <source>
        <dbReference type="EMBL" id="KAK1127413.1"/>
    </source>
</evidence>
<dbReference type="Proteomes" id="UP001177670">
    <property type="component" value="Unassembled WGS sequence"/>
</dbReference>
<gene>
    <name evidence="2" type="ORF">K0M31_003952</name>
</gene>
<evidence type="ECO:0000256" key="1">
    <source>
        <dbReference type="SAM" id="MobiDB-lite"/>
    </source>
</evidence>
<comment type="caution">
    <text evidence="2">The sequence shown here is derived from an EMBL/GenBank/DDBJ whole genome shotgun (WGS) entry which is preliminary data.</text>
</comment>
<evidence type="ECO:0000313" key="3">
    <source>
        <dbReference type="Proteomes" id="UP001177670"/>
    </source>
</evidence>
<keyword evidence="3" id="KW-1185">Reference proteome</keyword>